<evidence type="ECO:0000259" key="4">
    <source>
        <dbReference type="SMART" id="SM00796"/>
    </source>
</evidence>
<reference evidence="5 6" key="1">
    <citation type="submission" date="2016-07" db="EMBL/GenBank/DDBJ databases">
        <title>Draft Genome Sequence of Methylobrevis pamukkalensis PK2.</title>
        <authorList>
            <person name="Vasilenko O.V."/>
            <person name="Doronina N.V."/>
            <person name="Shmareva M.N."/>
            <person name="Tarlachkov S.V."/>
            <person name="Mustakhimov I."/>
            <person name="Trotsenko Y.A."/>
        </authorList>
    </citation>
    <scope>NUCLEOTIDE SEQUENCE [LARGE SCALE GENOMIC DNA]</scope>
    <source>
        <strain evidence="5 6">PK2</strain>
    </source>
</reference>
<evidence type="ECO:0000256" key="2">
    <source>
        <dbReference type="ARBA" id="ARBA00022801"/>
    </source>
</evidence>
<comment type="caution">
    <text evidence="5">The sequence shown here is derived from an EMBL/GenBank/DDBJ whole genome shotgun (WGS) entry which is preliminary data.</text>
</comment>
<keyword evidence="5" id="KW-0418">Kinase</keyword>
<accession>A0A1E3H8L8</accession>
<dbReference type="SUPFAM" id="SSF160467">
    <property type="entry name" value="PH0987 N-terminal domain-like"/>
    <property type="match status" value="1"/>
</dbReference>
<organism evidence="5 6">
    <name type="scientific">Methylobrevis pamukkalensis</name>
    <dbReference type="NCBI Taxonomy" id="1439726"/>
    <lineage>
        <taxon>Bacteria</taxon>
        <taxon>Pseudomonadati</taxon>
        <taxon>Pseudomonadota</taxon>
        <taxon>Alphaproteobacteria</taxon>
        <taxon>Hyphomicrobiales</taxon>
        <taxon>Pleomorphomonadaceae</taxon>
        <taxon>Methylobrevis</taxon>
    </lineage>
</organism>
<dbReference type="GO" id="GO:0016301">
    <property type="term" value="F:kinase activity"/>
    <property type="evidence" value="ECO:0007669"/>
    <property type="project" value="UniProtKB-KW"/>
</dbReference>
<keyword evidence="6" id="KW-1185">Reference proteome</keyword>
<dbReference type="SMART" id="SM00796">
    <property type="entry name" value="AHS1"/>
    <property type="match status" value="1"/>
</dbReference>
<keyword evidence="5" id="KW-0808">Transferase</keyword>
<dbReference type="AlphaFoldDB" id="A0A1E3H8L8"/>
<dbReference type="PANTHER" id="PTHR34698">
    <property type="entry name" value="5-OXOPROLINASE SUBUNIT B"/>
    <property type="match status" value="1"/>
</dbReference>
<dbReference type="Proteomes" id="UP000094622">
    <property type="component" value="Unassembled WGS sequence"/>
</dbReference>
<name>A0A1E3H8L8_9HYPH</name>
<keyword evidence="2" id="KW-0378">Hydrolase</keyword>
<dbReference type="Gene3D" id="2.40.100.10">
    <property type="entry name" value="Cyclophilin-like"/>
    <property type="match status" value="1"/>
</dbReference>
<evidence type="ECO:0000256" key="1">
    <source>
        <dbReference type="ARBA" id="ARBA00022741"/>
    </source>
</evidence>
<dbReference type="InterPro" id="IPR010016">
    <property type="entry name" value="PxpB"/>
</dbReference>
<dbReference type="PANTHER" id="PTHR34698:SF2">
    <property type="entry name" value="5-OXOPROLINASE SUBUNIT B"/>
    <property type="match status" value="1"/>
</dbReference>
<dbReference type="PATRIC" id="fig|1439726.3.peg.254"/>
<keyword evidence="3" id="KW-0067">ATP-binding</keyword>
<dbReference type="RefSeq" id="WP_069305483.1">
    <property type="nucleotide sequence ID" value="NZ_MCRJ01000002.1"/>
</dbReference>
<dbReference type="GO" id="GO:0016787">
    <property type="term" value="F:hydrolase activity"/>
    <property type="evidence" value="ECO:0007669"/>
    <property type="project" value="UniProtKB-KW"/>
</dbReference>
<gene>
    <name evidence="5" type="primary">kipI</name>
    <name evidence="5" type="ORF">A6302_00241</name>
</gene>
<proteinExistence type="predicted"/>
<dbReference type="SUPFAM" id="SSF50891">
    <property type="entry name" value="Cyclophilin-like"/>
    <property type="match status" value="1"/>
</dbReference>
<dbReference type="EMBL" id="MCRJ01000002">
    <property type="protein sequence ID" value="ODN72495.1"/>
    <property type="molecule type" value="Genomic_DNA"/>
</dbReference>
<evidence type="ECO:0000256" key="3">
    <source>
        <dbReference type="ARBA" id="ARBA00022840"/>
    </source>
</evidence>
<keyword evidence="1" id="KW-0547">Nucleotide-binding</keyword>
<evidence type="ECO:0000313" key="6">
    <source>
        <dbReference type="Proteomes" id="UP000094622"/>
    </source>
</evidence>
<evidence type="ECO:0000313" key="5">
    <source>
        <dbReference type="EMBL" id="ODN72495.1"/>
    </source>
</evidence>
<dbReference type="GO" id="GO:0005524">
    <property type="term" value="F:ATP binding"/>
    <property type="evidence" value="ECO:0007669"/>
    <property type="project" value="UniProtKB-KW"/>
</dbReference>
<dbReference type="NCBIfam" id="TIGR00370">
    <property type="entry name" value="5-oxoprolinase subunit PxpB"/>
    <property type="match status" value="1"/>
</dbReference>
<dbReference type="Gene3D" id="3.30.1360.40">
    <property type="match status" value="1"/>
</dbReference>
<dbReference type="Pfam" id="PF02682">
    <property type="entry name" value="CT_C_D"/>
    <property type="match status" value="1"/>
</dbReference>
<dbReference type="InterPro" id="IPR029000">
    <property type="entry name" value="Cyclophilin-like_dom_sf"/>
</dbReference>
<sequence>MTIWPRLRSAGDRAITIEFSDRIDDAVNAQVVALGRTLADDPIGGVEEWVPTYRSLLVLYDPGTIRGAALGARLMARAESLDVVAADARHLEIPVVYGGAAGLDLGSLAAEKAMAPEDLVALHAGAGYRVHMIGFAPGFAYLGGLPEALHAPRLAEPRQRVAAGAVGIGGRQAGINSVPGPSGWRYIGRTPLRLFDPARAEPFLLRAGDRLRFRAIGADEAAEMDARIAAGEASVPDGATS</sequence>
<feature type="domain" description="Carboxyltransferase" evidence="4">
    <location>
        <begin position="5"/>
        <end position="205"/>
    </location>
</feature>
<protein>
    <submittedName>
        <fullName evidence="5">Kinase A inhibitor</fullName>
    </submittedName>
</protein>
<dbReference type="InterPro" id="IPR003833">
    <property type="entry name" value="CT_C_D"/>
</dbReference>